<evidence type="ECO:0000256" key="3">
    <source>
        <dbReference type="ARBA" id="ARBA00022989"/>
    </source>
</evidence>
<evidence type="ECO:0000313" key="8">
    <source>
        <dbReference type="EMBL" id="CAK9002368.1"/>
    </source>
</evidence>
<reference evidence="8 9" key="1">
    <citation type="submission" date="2024-02" db="EMBL/GenBank/DDBJ databases">
        <authorList>
            <person name="Chen Y."/>
            <person name="Shah S."/>
            <person name="Dougan E. K."/>
            <person name="Thang M."/>
            <person name="Chan C."/>
        </authorList>
    </citation>
    <scope>NUCLEOTIDE SEQUENCE [LARGE SCALE GENOMIC DNA]</scope>
</reference>
<feature type="domain" description="Ion transport" evidence="7">
    <location>
        <begin position="210"/>
        <end position="375"/>
    </location>
</feature>
<dbReference type="Gene3D" id="1.10.287.70">
    <property type="match status" value="1"/>
</dbReference>
<feature type="transmembrane region" description="Helical" evidence="6">
    <location>
        <begin position="210"/>
        <end position="232"/>
    </location>
</feature>
<dbReference type="InterPro" id="IPR005821">
    <property type="entry name" value="Ion_trans_dom"/>
</dbReference>
<evidence type="ECO:0000256" key="4">
    <source>
        <dbReference type="ARBA" id="ARBA00023136"/>
    </source>
</evidence>
<name>A0ABP0IJ80_9DINO</name>
<dbReference type="PANTHER" id="PTHR45689">
    <property type="entry name" value="I[[H]] CHANNEL, ISOFORM E"/>
    <property type="match status" value="1"/>
</dbReference>
<protein>
    <recommendedName>
        <fullName evidence="7">Ion transport domain-containing protein</fullName>
    </recommendedName>
</protein>
<comment type="caution">
    <text evidence="8">The sequence shown here is derived from an EMBL/GenBank/DDBJ whole genome shotgun (WGS) entry which is preliminary data.</text>
</comment>
<evidence type="ECO:0000259" key="7">
    <source>
        <dbReference type="Pfam" id="PF00520"/>
    </source>
</evidence>
<dbReference type="InterPro" id="IPR018490">
    <property type="entry name" value="cNMP-bd_dom_sf"/>
</dbReference>
<feature type="region of interest" description="Disordered" evidence="5">
    <location>
        <begin position="1"/>
        <end position="31"/>
    </location>
</feature>
<evidence type="ECO:0000256" key="6">
    <source>
        <dbReference type="SAM" id="Phobius"/>
    </source>
</evidence>
<feature type="transmembrane region" description="Helical" evidence="6">
    <location>
        <begin position="287"/>
        <end position="306"/>
    </location>
</feature>
<dbReference type="EMBL" id="CAXAMN010003002">
    <property type="protein sequence ID" value="CAK9002368.1"/>
    <property type="molecule type" value="Genomic_DNA"/>
</dbReference>
<dbReference type="Pfam" id="PF00520">
    <property type="entry name" value="Ion_trans"/>
    <property type="match status" value="1"/>
</dbReference>
<gene>
    <name evidence="8" type="ORF">CCMP2556_LOCUS6818</name>
</gene>
<dbReference type="SUPFAM" id="SSF81324">
    <property type="entry name" value="Voltage-gated potassium channels"/>
    <property type="match status" value="1"/>
</dbReference>
<organism evidence="8 9">
    <name type="scientific">Durusdinium trenchii</name>
    <dbReference type="NCBI Taxonomy" id="1381693"/>
    <lineage>
        <taxon>Eukaryota</taxon>
        <taxon>Sar</taxon>
        <taxon>Alveolata</taxon>
        <taxon>Dinophyceae</taxon>
        <taxon>Suessiales</taxon>
        <taxon>Symbiodiniaceae</taxon>
        <taxon>Durusdinium</taxon>
    </lineage>
</organism>
<feature type="region of interest" description="Disordered" evidence="5">
    <location>
        <begin position="61"/>
        <end position="96"/>
    </location>
</feature>
<feature type="region of interest" description="Disordered" evidence="5">
    <location>
        <begin position="624"/>
        <end position="648"/>
    </location>
</feature>
<dbReference type="PANTHER" id="PTHR45689:SF5">
    <property type="entry name" value="I[[H]] CHANNEL, ISOFORM E"/>
    <property type="match status" value="1"/>
</dbReference>
<feature type="transmembrane region" description="Helical" evidence="6">
    <location>
        <begin position="356"/>
        <end position="381"/>
    </location>
</feature>
<keyword evidence="3 6" id="KW-1133">Transmembrane helix</keyword>
<feature type="transmembrane region" description="Helical" evidence="6">
    <location>
        <begin position="244"/>
        <end position="267"/>
    </location>
</feature>
<evidence type="ECO:0000256" key="5">
    <source>
        <dbReference type="SAM" id="MobiDB-lite"/>
    </source>
</evidence>
<evidence type="ECO:0000313" key="9">
    <source>
        <dbReference type="Proteomes" id="UP001642484"/>
    </source>
</evidence>
<evidence type="ECO:0000256" key="2">
    <source>
        <dbReference type="ARBA" id="ARBA00022692"/>
    </source>
</evidence>
<keyword evidence="2 6" id="KW-0812">Transmembrane</keyword>
<comment type="subcellular location">
    <subcellularLocation>
        <location evidence="1">Membrane</location>
        <topology evidence="1">Multi-pass membrane protein</topology>
    </subcellularLocation>
</comment>
<keyword evidence="9" id="KW-1185">Reference proteome</keyword>
<evidence type="ECO:0000256" key="1">
    <source>
        <dbReference type="ARBA" id="ARBA00004141"/>
    </source>
</evidence>
<feature type="transmembrane region" description="Helical" evidence="6">
    <location>
        <begin position="432"/>
        <end position="453"/>
    </location>
</feature>
<accession>A0ABP0IJ80</accession>
<dbReference type="Proteomes" id="UP001642484">
    <property type="component" value="Unassembled WGS sequence"/>
</dbReference>
<sequence>MADEALTVPQEDPPLPSGADQPREQCEGQESLRTWPCFSDIFDEMQLLLQKLRDAHEVETMAAPTPPDRGMVPQSSEPVSRPPEPASPKARATSSRASLLLVDREGETPSEQVRPISTKVSSKLMKEAKQTVVEMEWQIDANSMDSCSLQLREEWDLSEEKLFDLKRIQRRMSASSLASLQKPNIRRQYLVRVKEPGPWFIMSPSSKQRFVWDCIALLAVFYELCVTPLHLYRLENDIRYYADVGHWAMTIFWLLDIPATFLTAVYINDHLRFHVKDIAKAYAKSWLCFDLVMLLPDLIILIFPHLDEGPTHVLRASRVRRMFRLLRFLRLLRFSKIVEKLQSLHGGTGSIRQHSLLWPLVEAALMVLVAAHLLGSFWFALGDTEGGWVLAEGLQDQPLGRQYTRSLEWALSKLPPSSLRTIVELETAAERWLGIFATAATLMSSSLFVSFITNRMAEINRQRVQMRDILQSVRRYCGTHGISYAYTMQIKRYVQREHTRNELQSHMPLLQNLPEGMVRELFQEGRSPILHHHALFKDIGLQDLSMELNLCSQAVSELYLLAGDTIFNTANKIQGMYLLGAGLGIYFYPRPFQSPPKVPEAARPRTVSAQSIADLFGFGLAPALPSRSSSRRPDMAQTPGFREPASQRAQTVQPAGIDGLWQNPLSGLFNVVSVRNWRYWGLLRFCLLVGTTRLGRWRTDSSMFVRTMLEAGEYIAEPALWVSGWRYQGHLQAVLESKALLVSTEQFYFVVRDYANVMANTVVYARCFVKELNNSATLCREVTDLPLVSMASQPPARMNQVAPT</sequence>
<dbReference type="SUPFAM" id="SSF51206">
    <property type="entry name" value="cAMP-binding domain-like"/>
    <property type="match status" value="1"/>
</dbReference>
<dbReference type="InterPro" id="IPR051413">
    <property type="entry name" value="K/Na_HCN_channel"/>
</dbReference>
<keyword evidence="4 6" id="KW-0472">Membrane</keyword>
<proteinExistence type="predicted"/>